<dbReference type="Pfam" id="PF02824">
    <property type="entry name" value="TGS"/>
    <property type="match status" value="1"/>
</dbReference>
<dbReference type="PANTHER" id="PTHR21262">
    <property type="entry name" value="GUANOSINE-3',5'-BIS DIPHOSPHATE 3'-PYROPHOSPHOHYDROLASE"/>
    <property type="match status" value="1"/>
</dbReference>
<dbReference type="InterPro" id="IPR043519">
    <property type="entry name" value="NT_sf"/>
</dbReference>
<dbReference type="Gene3D" id="1.10.3210.10">
    <property type="entry name" value="Hypothetical protein af1432"/>
    <property type="match status" value="1"/>
</dbReference>
<dbReference type="CDD" id="cd01668">
    <property type="entry name" value="TGS_RSH"/>
    <property type="match status" value="1"/>
</dbReference>
<proteinExistence type="inferred from homology"/>
<dbReference type="CDD" id="cd05399">
    <property type="entry name" value="NT_Rel-Spo_like"/>
    <property type="match status" value="1"/>
</dbReference>
<dbReference type="SUPFAM" id="SSF81271">
    <property type="entry name" value="TGS-like"/>
    <property type="match status" value="1"/>
</dbReference>
<feature type="domain" description="TGS" evidence="4">
    <location>
        <begin position="384"/>
        <end position="445"/>
    </location>
</feature>
<gene>
    <name evidence="5" type="ORF">MNB_SUP05-5-932</name>
</gene>
<sequence>MHNTKILFNDLIKKVSYLSNKQIKPIYKAFEISKKAHQGQYRKSGEEYIIHPLSVAMILAELNLDSHTISAAILHDCIEDTYISASDIKKQFNKDTANLVEGVSKLENLKFNSELELQARNFQKLLLAMNKDIRVILIKIADRLHNMRTLESMTRIKQIRIAKETLDIYAPIAKKLGLNVISTELEDLGFRNWKPLNYKIIQNYLNKKTTHHKKIIATVKKELTKALKKEKYKVEISGRVKEPYSIYLKMKQQKLKFNEIFDIYAFRLITDNLTNCYQVLGSVHNIYKPMPGKFKDYIALPKANGYQSLHTVLFVKDELLIEIQIRNQEMHQIAETGVASHQSYKLNEKFNITNQFLDSLLSIQQNSSNCEEFINDVKVNLFPNEVFVFTPKGDIIQLPYNATALDFAYAIHTNIGNKCTKIYVDGKPTAFNYKLKSGQTIKVITQDSLNIHPNRLNLVWTAKAKASIRNILKKNSNKKSYQLGKTLLTTSLQNKGIELTKVSKEKIHNILVLFTSANIDELFIKIGLGDLRLDFVVDAFFSKHNDINLPHLTIQDNSDLEINFAHCCYPIPNDDVIGIINKGNGLVIHRKICKNYNKSNYQTIVNSCWDDNLSKKFQVGIRIEVQNHHGILANISNIISEMAINIEDLSIKEKQYQLKYLDFVLTVQDTIQLEEIFTNIKKNKFVLSIQRFLG</sequence>
<evidence type="ECO:0000259" key="4">
    <source>
        <dbReference type="PROSITE" id="PS51880"/>
    </source>
</evidence>
<dbReference type="InterPro" id="IPR045600">
    <property type="entry name" value="RelA/SpoT_AH_RIS"/>
</dbReference>
<comment type="similarity">
    <text evidence="1">Belongs to the RelA/SpoT family.</text>
</comment>
<dbReference type="GO" id="GO:0005886">
    <property type="term" value="C:plasma membrane"/>
    <property type="evidence" value="ECO:0007669"/>
    <property type="project" value="TreeGrafter"/>
</dbReference>
<dbReference type="InterPro" id="IPR004811">
    <property type="entry name" value="RelA/Spo_fam"/>
</dbReference>
<keyword evidence="5" id="KW-0418">Kinase</keyword>
<dbReference type="Pfam" id="PF19296">
    <property type="entry name" value="RelA_AH_RIS"/>
    <property type="match status" value="1"/>
</dbReference>
<dbReference type="InterPro" id="IPR004095">
    <property type="entry name" value="TGS"/>
</dbReference>
<dbReference type="InterPro" id="IPR012675">
    <property type="entry name" value="Beta-grasp_dom_sf"/>
</dbReference>
<reference evidence="5" key="1">
    <citation type="submission" date="2016-10" db="EMBL/GenBank/DDBJ databases">
        <authorList>
            <person name="de Groot N.N."/>
        </authorList>
    </citation>
    <scope>NUCLEOTIDE SEQUENCE</scope>
</reference>
<evidence type="ECO:0000259" key="3">
    <source>
        <dbReference type="PROSITE" id="PS51831"/>
    </source>
</evidence>
<dbReference type="SUPFAM" id="SSF109604">
    <property type="entry name" value="HD-domain/PDEase-like"/>
    <property type="match status" value="1"/>
</dbReference>
<dbReference type="CDD" id="cd00077">
    <property type="entry name" value="HDc"/>
    <property type="match status" value="1"/>
</dbReference>
<keyword evidence="5" id="KW-0808">Transferase</keyword>
<dbReference type="InterPro" id="IPR033655">
    <property type="entry name" value="TGS_RelA/SpoT"/>
</dbReference>
<dbReference type="SUPFAM" id="SSF81301">
    <property type="entry name" value="Nucleotidyltransferase"/>
    <property type="match status" value="1"/>
</dbReference>
<dbReference type="Pfam" id="PF13328">
    <property type="entry name" value="HD_4"/>
    <property type="match status" value="1"/>
</dbReference>
<dbReference type="InterPro" id="IPR006674">
    <property type="entry name" value="HD_domain"/>
</dbReference>
<dbReference type="Gene3D" id="3.30.70.260">
    <property type="match status" value="1"/>
</dbReference>
<evidence type="ECO:0000256" key="1">
    <source>
        <dbReference type="ARBA" id="ARBA00007476"/>
    </source>
</evidence>
<dbReference type="AlphaFoldDB" id="A0A1W1CD10"/>
<dbReference type="GO" id="GO:0016301">
    <property type="term" value="F:kinase activity"/>
    <property type="evidence" value="ECO:0007669"/>
    <property type="project" value="UniProtKB-KW"/>
</dbReference>
<dbReference type="CDD" id="cd04876">
    <property type="entry name" value="ACT_RelA-SpoT"/>
    <property type="match status" value="1"/>
</dbReference>
<dbReference type="InterPro" id="IPR045865">
    <property type="entry name" value="ACT-like_dom_sf"/>
</dbReference>
<dbReference type="InterPro" id="IPR012676">
    <property type="entry name" value="TGS-like"/>
</dbReference>
<dbReference type="Pfam" id="PF13291">
    <property type="entry name" value="ACT_4"/>
    <property type="match status" value="1"/>
</dbReference>
<dbReference type="GO" id="GO:0015969">
    <property type="term" value="P:guanosine tetraphosphate metabolic process"/>
    <property type="evidence" value="ECO:0007669"/>
    <property type="project" value="InterPro"/>
</dbReference>
<dbReference type="FunFam" id="1.10.3210.10:FF:000001">
    <property type="entry name" value="GTP pyrophosphokinase RelA"/>
    <property type="match status" value="1"/>
</dbReference>
<dbReference type="InterPro" id="IPR007685">
    <property type="entry name" value="RelA_SpoT"/>
</dbReference>
<dbReference type="GO" id="GO:0042594">
    <property type="term" value="P:response to starvation"/>
    <property type="evidence" value="ECO:0007669"/>
    <property type="project" value="TreeGrafter"/>
</dbReference>
<evidence type="ECO:0000313" key="5">
    <source>
        <dbReference type="EMBL" id="SFV63621.1"/>
    </source>
</evidence>
<dbReference type="InterPro" id="IPR002912">
    <property type="entry name" value="ACT_dom"/>
</dbReference>
<dbReference type="PROSITE" id="PS51880">
    <property type="entry name" value="TGS"/>
    <property type="match status" value="1"/>
</dbReference>
<dbReference type="SUPFAM" id="SSF55021">
    <property type="entry name" value="ACT-like"/>
    <property type="match status" value="1"/>
</dbReference>
<dbReference type="Gene3D" id="3.30.460.10">
    <property type="entry name" value="Beta Polymerase, domain 2"/>
    <property type="match status" value="1"/>
</dbReference>
<dbReference type="Pfam" id="PF04607">
    <property type="entry name" value="RelA_SpoT"/>
    <property type="match status" value="1"/>
</dbReference>
<name>A0A1W1CD10_9ZZZZ</name>
<dbReference type="FunFam" id="3.10.20.30:FF:000002">
    <property type="entry name" value="GTP pyrophosphokinase (RelA/SpoT)"/>
    <property type="match status" value="1"/>
</dbReference>
<dbReference type="PROSITE" id="PS51831">
    <property type="entry name" value="HD"/>
    <property type="match status" value="1"/>
</dbReference>
<evidence type="ECO:0000259" key="2">
    <source>
        <dbReference type="PROSITE" id="PS51671"/>
    </source>
</evidence>
<dbReference type="InterPro" id="IPR003607">
    <property type="entry name" value="HD/PDEase_dom"/>
</dbReference>
<dbReference type="PANTHER" id="PTHR21262:SF36">
    <property type="entry name" value="BIFUNCTIONAL (P)PPGPP SYNTHASE_HYDROLASE SPOT"/>
    <property type="match status" value="1"/>
</dbReference>
<feature type="domain" description="ACT" evidence="2">
    <location>
        <begin position="620"/>
        <end position="694"/>
    </location>
</feature>
<dbReference type="NCBIfam" id="TIGR00691">
    <property type="entry name" value="spoT_relA"/>
    <property type="match status" value="1"/>
</dbReference>
<dbReference type="Gene3D" id="3.10.20.30">
    <property type="match status" value="1"/>
</dbReference>
<protein>
    <submittedName>
        <fullName evidence="5">GTP pyrophosphokinase, (P)ppGpp synthetase I</fullName>
        <ecNumber evidence="5">2.7.6.5</ecNumber>
    </submittedName>
</protein>
<dbReference type="EMBL" id="FPHJ01000041">
    <property type="protein sequence ID" value="SFV63621.1"/>
    <property type="molecule type" value="Genomic_DNA"/>
</dbReference>
<dbReference type="FunFam" id="3.30.460.10:FF:000001">
    <property type="entry name" value="GTP pyrophosphokinase RelA"/>
    <property type="match status" value="1"/>
</dbReference>
<dbReference type="SMART" id="SM00954">
    <property type="entry name" value="RelA_SpoT"/>
    <property type="match status" value="1"/>
</dbReference>
<dbReference type="GO" id="GO:0008893">
    <property type="term" value="F:guanosine-3',5'-bis(diphosphate) 3'-diphosphatase activity"/>
    <property type="evidence" value="ECO:0007669"/>
    <property type="project" value="TreeGrafter"/>
</dbReference>
<dbReference type="GO" id="GO:0008728">
    <property type="term" value="F:GTP diphosphokinase activity"/>
    <property type="evidence" value="ECO:0007669"/>
    <property type="project" value="UniProtKB-EC"/>
</dbReference>
<feature type="domain" description="HD" evidence="3">
    <location>
        <begin position="48"/>
        <end position="147"/>
    </location>
</feature>
<dbReference type="EC" id="2.7.6.5" evidence="5"/>
<dbReference type="SMART" id="SM00471">
    <property type="entry name" value="HDc"/>
    <property type="match status" value="1"/>
</dbReference>
<dbReference type="PROSITE" id="PS51671">
    <property type="entry name" value="ACT"/>
    <property type="match status" value="1"/>
</dbReference>
<organism evidence="5">
    <name type="scientific">hydrothermal vent metagenome</name>
    <dbReference type="NCBI Taxonomy" id="652676"/>
    <lineage>
        <taxon>unclassified sequences</taxon>
        <taxon>metagenomes</taxon>
        <taxon>ecological metagenomes</taxon>
    </lineage>
</organism>
<accession>A0A1W1CD10</accession>